<accession>A0ABS4TIZ9</accession>
<dbReference type="SUPFAM" id="SSF50090">
    <property type="entry name" value="Electron transport accessory proteins"/>
    <property type="match status" value="1"/>
</dbReference>
<dbReference type="Gene3D" id="1.10.472.20">
    <property type="entry name" value="Nitrile hydratase, beta subunit"/>
    <property type="match status" value="1"/>
</dbReference>
<organism evidence="2 3">
    <name type="scientific">Kibdelosporangium banguiense</name>
    <dbReference type="NCBI Taxonomy" id="1365924"/>
    <lineage>
        <taxon>Bacteria</taxon>
        <taxon>Bacillati</taxon>
        <taxon>Actinomycetota</taxon>
        <taxon>Actinomycetes</taxon>
        <taxon>Pseudonocardiales</taxon>
        <taxon>Pseudonocardiaceae</taxon>
        <taxon>Kibdelosporangium</taxon>
    </lineage>
</organism>
<comment type="caution">
    <text evidence="2">The sequence shown here is derived from an EMBL/GenBank/DDBJ whole genome shotgun (WGS) entry which is preliminary data.</text>
</comment>
<dbReference type="Proteomes" id="UP001519332">
    <property type="component" value="Unassembled WGS sequence"/>
</dbReference>
<evidence type="ECO:0000313" key="3">
    <source>
        <dbReference type="Proteomes" id="UP001519332"/>
    </source>
</evidence>
<dbReference type="EC" id="4.2.1.84" evidence="2"/>
<keyword evidence="3" id="KW-1185">Reference proteome</keyword>
<reference evidence="2 3" key="1">
    <citation type="submission" date="2021-03" db="EMBL/GenBank/DDBJ databases">
        <title>Sequencing the genomes of 1000 actinobacteria strains.</title>
        <authorList>
            <person name="Klenk H.-P."/>
        </authorList>
    </citation>
    <scope>NUCLEOTIDE SEQUENCE [LARGE SCALE GENOMIC DNA]</scope>
    <source>
        <strain evidence="2 3">DSM 46670</strain>
    </source>
</reference>
<evidence type="ECO:0000313" key="2">
    <source>
        <dbReference type="EMBL" id="MBP2324402.1"/>
    </source>
</evidence>
<dbReference type="InterPro" id="IPR008990">
    <property type="entry name" value="Elect_transpt_acc-like_dom_sf"/>
</dbReference>
<keyword evidence="2" id="KW-0456">Lyase</keyword>
<dbReference type="GO" id="GO:0018822">
    <property type="term" value="F:nitrile hydratase activity"/>
    <property type="evidence" value="ECO:0007669"/>
    <property type="project" value="UniProtKB-EC"/>
</dbReference>
<name>A0ABS4TIZ9_9PSEU</name>
<dbReference type="InterPro" id="IPR042262">
    <property type="entry name" value="CN_hydtase_beta_C"/>
</dbReference>
<dbReference type="RefSeq" id="WP_209641734.1">
    <property type="nucleotide sequence ID" value="NZ_JAGINW010000001.1"/>
</dbReference>
<evidence type="ECO:0000259" key="1">
    <source>
        <dbReference type="Pfam" id="PF21006"/>
    </source>
</evidence>
<gene>
    <name evidence="2" type="ORF">JOF56_004787</name>
</gene>
<dbReference type="EMBL" id="JAGINW010000001">
    <property type="protein sequence ID" value="MBP2324402.1"/>
    <property type="molecule type" value="Genomic_DNA"/>
</dbReference>
<protein>
    <submittedName>
        <fullName evidence="2">Nitrile hydratase</fullName>
        <ecNumber evidence="2">4.2.1.84</ecNumber>
    </submittedName>
</protein>
<proteinExistence type="predicted"/>
<dbReference type="Pfam" id="PF21006">
    <property type="entry name" value="NHase_beta_N"/>
    <property type="match status" value="1"/>
</dbReference>
<dbReference type="InterPro" id="IPR049054">
    <property type="entry name" value="CN_hydtase_beta-like_N"/>
</dbReference>
<sequence length="98" mass="10942">MSRINDVGGMEGFPPIFVEPDEPPFHSDWEAHVFALNSALIRQGIYNLDEFRDAVESIPPGEFLAASYYERWFMAISALLVRKGVATAEEISGEVHEG</sequence>
<feature type="domain" description="Nitrile hydratase beta subunit-like N-terminal" evidence="1">
    <location>
        <begin position="1"/>
        <end position="94"/>
    </location>
</feature>